<protein>
    <submittedName>
        <fullName evidence="1">Uncharacterized protein</fullName>
    </submittedName>
</protein>
<organism evidence="1 2">
    <name type="scientific">Aquimarina aggregata</name>
    <dbReference type="NCBI Taxonomy" id="1642818"/>
    <lineage>
        <taxon>Bacteria</taxon>
        <taxon>Pseudomonadati</taxon>
        <taxon>Bacteroidota</taxon>
        <taxon>Flavobacteriia</taxon>
        <taxon>Flavobacteriales</taxon>
        <taxon>Flavobacteriaceae</taxon>
        <taxon>Aquimarina</taxon>
    </lineage>
</organism>
<comment type="caution">
    <text evidence="1">The sequence shown here is derived from an EMBL/GenBank/DDBJ whole genome shotgun (WGS) entry which is preliminary data.</text>
</comment>
<dbReference type="STRING" id="1642818.AWE51_15775"/>
<evidence type="ECO:0000313" key="2">
    <source>
        <dbReference type="Proteomes" id="UP000076715"/>
    </source>
</evidence>
<dbReference type="EMBL" id="LQRT01000001">
    <property type="protein sequence ID" value="KZS42826.1"/>
    <property type="molecule type" value="Genomic_DNA"/>
</dbReference>
<dbReference type="OrthoDB" id="714401at2"/>
<dbReference type="AlphaFoldDB" id="A0A163CWN2"/>
<dbReference type="Proteomes" id="UP000076715">
    <property type="component" value="Unassembled WGS sequence"/>
</dbReference>
<evidence type="ECO:0000313" key="1">
    <source>
        <dbReference type="EMBL" id="KZS42826.1"/>
    </source>
</evidence>
<keyword evidence="2" id="KW-1185">Reference proteome</keyword>
<dbReference type="RefSeq" id="WP_066307949.1">
    <property type="nucleotide sequence ID" value="NZ_LQRT01000001.1"/>
</dbReference>
<reference evidence="1 2" key="1">
    <citation type="submission" date="2016-01" db="EMBL/GenBank/DDBJ databases">
        <title>The draft genome sequence of Aquimarina sp. RZW4-3-2.</title>
        <authorList>
            <person name="Wang Y."/>
        </authorList>
    </citation>
    <scope>NUCLEOTIDE SEQUENCE [LARGE SCALE GENOMIC DNA]</scope>
    <source>
        <strain evidence="1 2">RZW4-3-2</strain>
    </source>
</reference>
<sequence>MKKVEKSGVQSLSIEEQINVNGGTGVPPWLWQAAVATFLYNVVADWEENVAAFNSGSEAGAALFE</sequence>
<gene>
    <name evidence="1" type="ORF">AWE51_15775</name>
</gene>
<name>A0A163CWN2_9FLAO</name>
<accession>A0A163CWN2</accession>
<proteinExistence type="predicted"/>